<dbReference type="EC" id="3.2.1.51" evidence="3"/>
<protein>
    <recommendedName>
        <fullName evidence="3">alpha-L-fucosidase</fullName>
        <ecNumber evidence="3">3.2.1.51</ecNumber>
    </recommendedName>
</protein>
<dbReference type="AlphaFoldDB" id="A0A4Q2KP25"/>
<keyword evidence="4" id="KW-0732">Signal</keyword>
<comment type="caution">
    <text evidence="8">The sequence shown here is derived from an EMBL/GenBank/DDBJ whole genome shotgun (WGS) entry which is preliminary data.</text>
</comment>
<dbReference type="PRINTS" id="PR00741">
    <property type="entry name" value="GLHYDRLASE29"/>
</dbReference>
<dbReference type="GO" id="GO:0005764">
    <property type="term" value="C:lysosome"/>
    <property type="evidence" value="ECO:0007669"/>
    <property type="project" value="TreeGrafter"/>
</dbReference>
<gene>
    <name evidence="8" type="ORF">ESP51_19085</name>
</gene>
<dbReference type="PANTHER" id="PTHR10030:SF37">
    <property type="entry name" value="ALPHA-L-FUCOSIDASE-RELATED"/>
    <property type="match status" value="1"/>
</dbReference>
<dbReference type="OrthoDB" id="5526311at2"/>
<evidence type="ECO:0000256" key="3">
    <source>
        <dbReference type="ARBA" id="ARBA00012662"/>
    </source>
</evidence>
<keyword evidence="6" id="KW-0326">Glycosidase</keyword>
<dbReference type="Gene3D" id="2.60.40.1180">
    <property type="entry name" value="Golgi alpha-mannosidase II"/>
    <property type="match status" value="1"/>
</dbReference>
<evidence type="ECO:0000256" key="5">
    <source>
        <dbReference type="ARBA" id="ARBA00022801"/>
    </source>
</evidence>
<dbReference type="InterPro" id="IPR017853">
    <property type="entry name" value="GH"/>
</dbReference>
<evidence type="ECO:0000256" key="6">
    <source>
        <dbReference type="ARBA" id="ARBA00023295"/>
    </source>
</evidence>
<evidence type="ECO:0000313" key="9">
    <source>
        <dbReference type="Proteomes" id="UP000293865"/>
    </source>
</evidence>
<dbReference type="GO" id="GO:0016139">
    <property type="term" value="P:glycoside catabolic process"/>
    <property type="evidence" value="ECO:0007669"/>
    <property type="project" value="TreeGrafter"/>
</dbReference>
<dbReference type="Pfam" id="PF01120">
    <property type="entry name" value="Alpha_L_fucos"/>
    <property type="match status" value="1"/>
</dbReference>
<organism evidence="8 9">
    <name type="scientific">Agromyces albus</name>
    <dbReference type="NCBI Taxonomy" id="205332"/>
    <lineage>
        <taxon>Bacteria</taxon>
        <taxon>Bacillati</taxon>
        <taxon>Actinomycetota</taxon>
        <taxon>Actinomycetes</taxon>
        <taxon>Micrococcales</taxon>
        <taxon>Microbacteriaceae</taxon>
        <taxon>Agromyces</taxon>
    </lineage>
</organism>
<proteinExistence type="inferred from homology"/>
<dbReference type="GO" id="GO:0006004">
    <property type="term" value="P:fucose metabolic process"/>
    <property type="evidence" value="ECO:0007669"/>
    <property type="project" value="InterPro"/>
</dbReference>
<accession>A0A4Q2KP25</accession>
<name>A0A4Q2KP25_9MICO</name>
<comment type="similarity">
    <text evidence="2">Belongs to the glycosyl hydrolase 29 family.</text>
</comment>
<dbReference type="Gene3D" id="3.20.20.80">
    <property type="entry name" value="Glycosidases"/>
    <property type="match status" value="1"/>
</dbReference>
<dbReference type="InterPro" id="IPR016286">
    <property type="entry name" value="FUC_metazoa-typ"/>
</dbReference>
<dbReference type="InterPro" id="IPR013780">
    <property type="entry name" value="Glyco_hydro_b"/>
</dbReference>
<reference evidence="8 9" key="1">
    <citation type="submission" date="2019-01" db="EMBL/GenBank/DDBJ databases">
        <title>Agromyces.</title>
        <authorList>
            <person name="Li J."/>
        </authorList>
    </citation>
    <scope>NUCLEOTIDE SEQUENCE [LARGE SCALE GENOMIC DNA]</scope>
    <source>
        <strain evidence="8 9">DSM 15934</strain>
    </source>
</reference>
<dbReference type="InterPro" id="IPR057739">
    <property type="entry name" value="Glyco_hydro_29_N"/>
</dbReference>
<feature type="domain" description="Glycoside hydrolase family 29 N-terminal" evidence="7">
    <location>
        <begin position="28"/>
        <end position="367"/>
    </location>
</feature>
<evidence type="ECO:0000259" key="7">
    <source>
        <dbReference type="Pfam" id="PF01120"/>
    </source>
</evidence>
<dbReference type="Proteomes" id="UP000293865">
    <property type="component" value="Unassembled WGS sequence"/>
</dbReference>
<evidence type="ECO:0000313" key="8">
    <source>
        <dbReference type="EMBL" id="RXZ67135.1"/>
    </source>
</evidence>
<evidence type="ECO:0000256" key="2">
    <source>
        <dbReference type="ARBA" id="ARBA00007951"/>
    </source>
</evidence>
<dbReference type="PANTHER" id="PTHR10030">
    <property type="entry name" value="ALPHA-L-FUCOSIDASE"/>
    <property type="match status" value="1"/>
</dbReference>
<dbReference type="GO" id="GO:0004560">
    <property type="term" value="F:alpha-L-fucosidase activity"/>
    <property type="evidence" value="ECO:0007669"/>
    <property type="project" value="InterPro"/>
</dbReference>
<dbReference type="EMBL" id="SDPN01000062">
    <property type="protein sequence ID" value="RXZ67135.1"/>
    <property type="molecule type" value="Genomic_DNA"/>
</dbReference>
<comment type="function">
    <text evidence="1">Alpha-L-fucosidase is responsible for hydrolyzing the alpha-1,6-linked fucose joined to the reducing-end N-acetylglucosamine of the carbohydrate moieties of glycoproteins.</text>
</comment>
<dbReference type="InterPro" id="IPR000933">
    <property type="entry name" value="Glyco_hydro_29"/>
</dbReference>
<keyword evidence="9" id="KW-1185">Reference proteome</keyword>
<evidence type="ECO:0000256" key="1">
    <source>
        <dbReference type="ARBA" id="ARBA00004071"/>
    </source>
</evidence>
<dbReference type="SMART" id="SM00812">
    <property type="entry name" value="Alpha_L_fucos"/>
    <property type="match status" value="1"/>
</dbReference>
<sequence>MDALDDANRRNRLDGIDRVIAAGSRSTEWNDLLIAPPPWYVDGKFGIFIHWGVYSVPAFGSEWYPRNMYRVGTPEYDHHRATYGDQQVFGYKDFVPMFRAERFDPNEWARIFSRSGARFVVPVAEHHDGFAMYKTALSRWNAADQGPQRDVVGELAEAVRAQGLTFGVSSHRAEHWFFFNGGRSFPSDVDDPGALDLYGPAAREETQPTTAFLEDWLVRTCELVDRHRPELVWFDWWIEQPAFEPYLRRFAAYYYTRAEEWGQHVAINYKFDAFKPGTAIFDVERGQLAGIRPEFWQTDTSVSTTSWSHVEPQHWKRPLDLLGDLMDIVSKNGALLLNIGPKADGTIPAEEVALLETIGSWLAVNGEAVYGTRPWIVPGEGPTAVAEGEFTDTQRQAFTDRDIRFTTARGDLFATVLGPVTGTEIQIRSLGSDLSLLPTDIQRVDLVGPNRPKLTYRRDPDALRVEVPDEASRDLPISFRIRPERPAIRDRVKHLLAD</sequence>
<evidence type="ECO:0000256" key="4">
    <source>
        <dbReference type="ARBA" id="ARBA00022729"/>
    </source>
</evidence>
<dbReference type="SUPFAM" id="SSF51445">
    <property type="entry name" value="(Trans)glycosidases"/>
    <property type="match status" value="1"/>
</dbReference>
<keyword evidence="5" id="KW-0378">Hydrolase</keyword>